<dbReference type="AlphaFoldDB" id="A0A9J6ZMQ1"/>
<organism evidence="1 2">
    <name type="scientific">Xiashengella succiniciproducens</name>
    <dbReference type="NCBI Taxonomy" id="2949635"/>
    <lineage>
        <taxon>Bacteria</taxon>
        <taxon>Pseudomonadati</taxon>
        <taxon>Bacteroidota</taxon>
        <taxon>Bacteroidia</taxon>
        <taxon>Marinilabiliales</taxon>
        <taxon>Marinilabiliaceae</taxon>
        <taxon>Xiashengella</taxon>
    </lineage>
</organism>
<protein>
    <submittedName>
        <fullName evidence="1">Nucleoid-associated protein</fullName>
    </submittedName>
</protein>
<proteinExistence type="predicted"/>
<reference evidence="1" key="1">
    <citation type="submission" date="2022-05" db="EMBL/GenBank/DDBJ databases">
        <authorList>
            <person name="Sun X."/>
        </authorList>
    </citation>
    <scope>NUCLEOTIDE SEQUENCE</scope>
    <source>
        <strain evidence="1">Ai-910</strain>
    </source>
</reference>
<reference evidence="1" key="2">
    <citation type="submission" date="2022-06" db="EMBL/GenBank/DDBJ databases">
        <title>Xiashengella guii gen. nov. sp. nov., a bacterium isolated form anaerobic digestion tank.</title>
        <authorList>
            <person name="Huang H."/>
        </authorList>
    </citation>
    <scope>NUCLEOTIDE SEQUENCE</scope>
    <source>
        <strain evidence="1">Ai-910</strain>
    </source>
</reference>
<dbReference type="RefSeq" id="WP_250722378.1">
    <property type="nucleotide sequence ID" value="NZ_CP098400.1"/>
</dbReference>
<keyword evidence="2" id="KW-1185">Reference proteome</keyword>
<gene>
    <name evidence="1" type="ORF">M9189_08605</name>
</gene>
<evidence type="ECO:0000313" key="1">
    <source>
        <dbReference type="EMBL" id="URW78915.1"/>
    </source>
</evidence>
<accession>A0A9J6ZMQ1</accession>
<dbReference type="InterPro" id="IPR007358">
    <property type="entry name" value="Nucleoid_associated_NdpA"/>
</dbReference>
<name>A0A9J6ZMQ1_9BACT</name>
<dbReference type="Pfam" id="PF04245">
    <property type="entry name" value="NA37"/>
    <property type="match status" value="1"/>
</dbReference>
<dbReference type="Proteomes" id="UP001056426">
    <property type="component" value="Chromosome"/>
</dbReference>
<sequence length="349" mass="40251">MIESSQVVIDGLVIHHVGSRSEGQPIRFSKSAINLQDNVEVGSLLKTYFFNAFKNEGYYTFIGAEEGAAGLVYNLAVEVFSDKTKLYNASVRLAEHLYEHSNHPKIRGGEFYVALFSNVAVDGIGVDALGIFKSENKDSFLKVYLRGQDFELGAEEGINIRKLDKGCIIFNTEAEHGFKVVMVDNVNKGNEAAFWKDDFLGLQPREDAFFYTRNYLDLCKNFVREVYNGENQVPKPEQIDFLNRSIDFFDKKGTFRQDDFEREVIRLPEVTEAFNDYRNQFETERGIPLNDSFDIAKTAVKSEKKYFKSVLKLDKNFHVYVHGKRDFIEKGYDDNRGLNYYKLYFENEL</sequence>
<dbReference type="EMBL" id="CP098400">
    <property type="protein sequence ID" value="URW78915.1"/>
    <property type="molecule type" value="Genomic_DNA"/>
</dbReference>
<dbReference type="KEGG" id="alkq:M9189_08605"/>
<dbReference type="GO" id="GO:0009295">
    <property type="term" value="C:nucleoid"/>
    <property type="evidence" value="ECO:0007669"/>
    <property type="project" value="InterPro"/>
</dbReference>
<evidence type="ECO:0000313" key="2">
    <source>
        <dbReference type="Proteomes" id="UP001056426"/>
    </source>
</evidence>